<feature type="transmembrane region" description="Helical" evidence="6">
    <location>
        <begin position="130"/>
        <end position="153"/>
    </location>
</feature>
<dbReference type="PANTHER" id="PTHR30213">
    <property type="entry name" value="INNER MEMBRANE PROTEIN YHJD"/>
    <property type="match status" value="1"/>
</dbReference>
<comment type="caution">
    <text evidence="7">The sequence shown here is derived from an EMBL/GenBank/DDBJ whole genome shotgun (WGS) entry which is preliminary data.</text>
</comment>
<dbReference type="PANTHER" id="PTHR30213:SF0">
    <property type="entry name" value="UPF0761 MEMBRANE PROTEIN YIHY"/>
    <property type="match status" value="1"/>
</dbReference>
<keyword evidence="8" id="KW-1185">Reference proteome</keyword>
<dbReference type="Proteomes" id="UP000284277">
    <property type="component" value="Unassembled WGS sequence"/>
</dbReference>
<evidence type="ECO:0000313" key="8">
    <source>
        <dbReference type="Proteomes" id="UP000284277"/>
    </source>
</evidence>
<dbReference type="OrthoDB" id="9775903at2"/>
<keyword evidence="3 6" id="KW-0812">Transmembrane</keyword>
<protein>
    <submittedName>
        <fullName evidence="7">Ribonuclease BN</fullName>
    </submittedName>
</protein>
<keyword evidence="5 6" id="KW-0472">Membrane</keyword>
<organism evidence="7 8">
    <name type="scientific">Lacrimispora algidixylanolytica</name>
    <dbReference type="NCBI Taxonomy" id="94868"/>
    <lineage>
        <taxon>Bacteria</taxon>
        <taxon>Bacillati</taxon>
        <taxon>Bacillota</taxon>
        <taxon>Clostridia</taxon>
        <taxon>Lachnospirales</taxon>
        <taxon>Lachnospiraceae</taxon>
        <taxon>Lacrimispora</taxon>
    </lineage>
</organism>
<feature type="transmembrane region" description="Helical" evidence="6">
    <location>
        <begin position="21"/>
        <end position="49"/>
    </location>
</feature>
<sequence>MIRFILRCKEIYDKYNKEEMTVYAAQASFFAIIAAFPFLMLLLALVQFIPPITKANLLQLVISVMPNTMEMNSVIVNVIDDLYTNTPVAILSVTAVAAIWSSSRGMLSIERGLNRVFGQLNKRSYLMTRIICSGYTIVFMIICILSLVLLVLGNTIQNLIYRHFPILGEVTQYIITFRTMLIFILTICFALLYTYVPSKKQHFLRQIPGAIFTTIGWISFSFIFSIYFNNFGNYSVMYGGLTAIVLIMLWLYTCICILFFGAEINYFYSEYREGQKHIQKNQG</sequence>
<dbReference type="NCBIfam" id="TIGR00765">
    <property type="entry name" value="yihY_not_rbn"/>
    <property type="match status" value="1"/>
</dbReference>
<evidence type="ECO:0000256" key="3">
    <source>
        <dbReference type="ARBA" id="ARBA00022692"/>
    </source>
</evidence>
<reference evidence="7 8" key="1">
    <citation type="submission" date="2016-08" db="EMBL/GenBank/DDBJ databases">
        <title>A new outlook on sporulation: Clostridium algidixylanolyticum.</title>
        <authorList>
            <person name="Poppleton D.I."/>
            <person name="Gribaldo S."/>
        </authorList>
    </citation>
    <scope>NUCLEOTIDE SEQUENCE [LARGE SCALE GENOMIC DNA]</scope>
    <source>
        <strain evidence="7 8">SPL73</strain>
    </source>
</reference>
<keyword evidence="2" id="KW-1003">Cell membrane</keyword>
<feature type="transmembrane region" description="Helical" evidence="6">
    <location>
        <begin position="173"/>
        <end position="195"/>
    </location>
</feature>
<evidence type="ECO:0000256" key="1">
    <source>
        <dbReference type="ARBA" id="ARBA00004651"/>
    </source>
</evidence>
<dbReference type="Pfam" id="PF03631">
    <property type="entry name" value="Virul_fac_BrkB"/>
    <property type="match status" value="1"/>
</dbReference>
<gene>
    <name evidence="7" type="ORF">BET01_11195</name>
</gene>
<dbReference type="EMBL" id="MCIA01000035">
    <property type="protein sequence ID" value="RKD28104.1"/>
    <property type="molecule type" value="Genomic_DNA"/>
</dbReference>
<evidence type="ECO:0000256" key="6">
    <source>
        <dbReference type="SAM" id="Phobius"/>
    </source>
</evidence>
<dbReference type="AlphaFoldDB" id="A0A419SSE0"/>
<name>A0A419SSE0_9FIRM</name>
<feature type="transmembrane region" description="Helical" evidence="6">
    <location>
        <begin position="88"/>
        <end position="109"/>
    </location>
</feature>
<evidence type="ECO:0000256" key="5">
    <source>
        <dbReference type="ARBA" id="ARBA00023136"/>
    </source>
</evidence>
<accession>A0A419SSE0</accession>
<evidence type="ECO:0000313" key="7">
    <source>
        <dbReference type="EMBL" id="RKD28104.1"/>
    </source>
</evidence>
<feature type="transmembrane region" description="Helical" evidence="6">
    <location>
        <begin position="240"/>
        <end position="262"/>
    </location>
</feature>
<dbReference type="InterPro" id="IPR017039">
    <property type="entry name" value="Virul_fac_BrkB"/>
</dbReference>
<keyword evidence="4 6" id="KW-1133">Transmembrane helix</keyword>
<proteinExistence type="predicted"/>
<dbReference type="RefSeq" id="WP_120198736.1">
    <property type="nucleotide sequence ID" value="NZ_MCIA01000035.1"/>
</dbReference>
<evidence type="ECO:0000256" key="2">
    <source>
        <dbReference type="ARBA" id="ARBA00022475"/>
    </source>
</evidence>
<evidence type="ECO:0000256" key="4">
    <source>
        <dbReference type="ARBA" id="ARBA00022989"/>
    </source>
</evidence>
<comment type="subcellular location">
    <subcellularLocation>
        <location evidence="1">Cell membrane</location>
        <topology evidence="1">Multi-pass membrane protein</topology>
    </subcellularLocation>
</comment>
<feature type="transmembrane region" description="Helical" evidence="6">
    <location>
        <begin position="207"/>
        <end position="228"/>
    </location>
</feature>
<dbReference type="GO" id="GO:0005886">
    <property type="term" value="C:plasma membrane"/>
    <property type="evidence" value="ECO:0007669"/>
    <property type="project" value="UniProtKB-SubCell"/>
</dbReference>
<dbReference type="PIRSF" id="PIRSF035875">
    <property type="entry name" value="RNase_BN"/>
    <property type="match status" value="1"/>
</dbReference>